<evidence type="ECO:0000259" key="1">
    <source>
        <dbReference type="PROSITE" id="PS50878"/>
    </source>
</evidence>
<dbReference type="PANTHER" id="PTHR33332">
    <property type="entry name" value="REVERSE TRANSCRIPTASE DOMAIN-CONTAINING PROTEIN"/>
    <property type="match status" value="1"/>
</dbReference>
<accession>A0A8K1G5Y4</accession>
<name>A0A8K1G5Y4_9PASS</name>
<organism evidence="2 3">
    <name type="scientific">Zosterops borbonicus</name>
    <dbReference type="NCBI Taxonomy" id="364589"/>
    <lineage>
        <taxon>Eukaryota</taxon>
        <taxon>Metazoa</taxon>
        <taxon>Chordata</taxon>
        <taxon>Craniata</taxon>
        <taxon>Vertebrata</taxon>
        <taxon>Euteleostomi</taxon>
        <taxon>Archelosauria</taxon>
        <taxon>Archosauria</taxon>
        <taxon>Dinosauria</taxon>
        <taxon>Saurischia</taxon>
        <taxon>Theropoda</taxon>
        <taxon>Coelurosauria</taxon>
        <taxon>Aves</taxon>
        <taxon>Neognathae</taxon>
        <taxon>Neoaves</taxon>
        <taxon>Telluraves</taxon>
        <taxon>Australaves</taxon>
        <taxon>Passeriformes</taxon>
        <taxon>Sylvioidea</taxon>
        <taxon>Zosteropidae</taxon>
        <taxon>Zosterops</taxon>
    </lineage>
</organism>
<comment type="caution">
    <text evidence="2">The sequence shown here is derived from an EMBL/GenBank/DDBJ whole genome shotgun (WGS) entry which is preliminary data.</text>
</comment>
<evidence type="ECO:0000313" key="2">
    <source>
        <dbReference type="EMBL" id="TRZ12471.1"/>
    </source>
</evidence>
<dbReference type="EMBL" id="SWJQ01000587">
    <property type="protein sequence ID" value="TRZ12471.1"/>
    <property type="molecule type" value="Genomic_DNA"/>
</dbReference>
<dbReference type="Pfam" id="PF00078">
    <property type="entry name" value="RVT_1"/>
    <property type="match status" value="1"/>
</dbReference>
<protein>
    <recommendedName>
        <fullName evidence="1">Reverse transcriptase domain-containing protein</fullName>
    </recommendedName>
</protein>
<proteinExistence type="predicted"/>
<dbReference type="AlphaFoldDB" id="A0A8K1G5Y4"/>
<dbReference type="InterPro" id="IPR000477">
    <property type="entry name" value="RT_dom"/>
</dbReference>
<gene>
    <name evidence="2" type="ORF">HGM15179_014635</name>
</gene>
<evidence type="ECO:0000313" key="3">
    <source>
        <dbReference type="Proteomes" id="UP000796761"/>
    </source>
</evidence>
<feature type="domain" description="Reverse transcriptase" evidence="1">
    <location>
        <begin position="1"/>
        <end position="140"/>
    </location>
</feature>
<dbReference type="OrthoDB" id="416454at2759"/>
<reference evidence="2" key="1">
    <citation type="submission" date="2019-04" db="EMBL/GenBank/DDBJ databases">
        <title>Genome assembly of Zosterops borbonicus 15179.</title>
        <authorList>
            <person name="Leroy T."/>
            <person name="Anselmetti Y."/>
            <person name="Tilak M.-K."/>
            <person name="Nabholz B."/>
        </authorList>
    </citation>
    <scope>NUCLEOTIDE SEQUENCE</scope>
    <source>
        <strain evidence="2">HGM_15179</strain>
        <tissue evidence="2">Muscle</tissue>
    </source>
</reference>
<sequence length="140" mass="15262">MISCLISFYGKVTFLMDKGKAVNLDFCLAHIAEAFDITSYSMVLEKLAALGFGGCTVCWIKNCVDGQAQRVVVNGTESNPCLVASGVPQGSILASVLFKFLIDDLNERIESIFSQFPDDTELVGSVDLLERRKALQSDLD</sequence>
<keyword evidence="3" id="KW-1185">Reference proteome</keyword>
<dbReference type="PROSITE" id="PS50878">
    <property type="entry name" value="RT_POL"/>
    <property type="match status" value="1"/>
</dbReference>
<dbReference type="Proteomes" id="UP000796761">
    <property type="component" value="Unassembled WGS sequence"/>
</dbReference>